<dbReference type="Gene3D" id="3.20.20.80">
    <property type="entry name" value="Glycosidases"/>
    <property type="match status" value="1"/>
</dbReference>
<dbReference type="PIRSF" id="PIRSF001084">
    <property type="entry name" value="B-galactosidase"/>
    <property type="match status" value="1"/>
</dbReference>
<dbReference type="InterPro" id="IPR013739">
    <property type="entry name" value="Beta_galactosidase_C"/>
</dbReference>
<proteinExistence type="inferred from homology"/>
<dbReference type="Pfam" id="PF08533">
    <property type="entry name" value="Glyco_hydro_42C"/>
    <property type="match status" value="1"/>
</dbReference>
<sequence length="677" mass="77088">MISNKLNKIAYGGDYSPEQWPQEIMTEDMRMFKLAGIDIATVAVFSWSLMQPDEETYQFEWLDEIMDKLYENGVYACLATSTGAHPAWMAHRHPDVLRVDFEGRKHTFGQRHNSCPNSPTYRLYAARLARKLAERYKDHPALAVWHVNNEYGGICYCDNCAKAFRVWLQQRYGSLDQLNKAWNTRFWGHTFYDWDEIVPPNLLSEHSAETRTTFQGISLDYQRFNSDGLLDCYLLEYNELKTVTPDVPVTTNMMWMFKQLDYAKWAKHVDVVSWDSYPSNTTPLSHVAMWHDVMRGLKDGQPFMLMEQTPSQQNWQAYNGLKRPGVMRLWSYQAVAHGADTVMFFQLRRSVGACEKYHGAVIEHVGHEHTRVFRECATLGGELQVLGDKLLGSRIEARVAIIIDWENWWAMEFSSGPTIDLSYMTELAKYYVAFYDQNIAVDMISVEADFSRYDVVIAPVLYMVKPGVADKLERYVEAGGRFVTTFFSGIVNESDLVTLGGYPGELRKLLGIWVEEIDALFPHMSNRIVMTEGREGFKKEYSSTLLCDILHTEGAEVWAEYGEEFYKGTPVLTRNSFGQGEAWYVASSPDKSFLADFATLLVKQAGIESVLAAPEGIEATRRVKDGQAYTMILNHNDSETEVNLGSNQRSELLGGQAVSGAVKIPAKGVWILEEASQ</sequence>
<dbReference type="InterPro" id="IPR017853">
    <property type="entry name" value="GH"/>
</dbReference>
<organism evidence="10 11">
    <name type="scientific">Paenibacillus baimaensis</name>
    <dbReference type="NCBI Taxonomy" id="2982185"/>
    <lineage>
        <taxon>Bacteria</taxon>
        <taxon>Bacillati</taxon>
        <taxon>Bacillota</taxon>
        <taxon>Bacilli</taxon>
        <taxon>Bacillales</taxon>
        <taxon>Paenibacillaceae</taxon>
        <taxon>Paenibacillus</taxon>
    </lineage>
</organism>
<dbReference type="InterPro" id="IPR013738">
    <property type="entry name" value="Beta_galactosidase_Trimer"/>
</dbReference>
<evidence type="ECO:0000256" key="6">
    <source>
        <dbReference type="PIRNR" id="PIRNR001084"/>
    </source>
</evidence>
<dbReference type="CDD" id="cd03143">
    <property type="entry name" value="A4_beta-galactosidase_middle_domain"/>
    <property type="match status" value="1"/>
</dbReference>
<dbReference type="Gene3D" id="3.40.50.880">
    <property type="match status" value="1"/>
</dbReference>
<evidence type="ECO:0000313" key="11">
    <source>
        <dbReference type="Proteomes" id="UP001652445"/>
    </source>
</evidence>
<dbReference type="Proteomes" id="UP001652445">
    <property type="component" value="Unassembled WGS sequence"/>
</dbReference>
<evidence type="ECO:0000256" key="5">
    <source>
        <dbReference type="ARBA" id="ARBA00023295"/>
    </source>
</evidence>
<comment type="catalytic activity">
    <reaction evidence="1 6">
        <text>Hydrolysis of terminal non-reducing beta-D-galactose residues in beta-D-galactosides.</text>
        <dbReference type="EC" id="3.2.1.23"/>
    </reaction>
</comment>
<name>A0ABT2UQC6_9BACL</name>
<dbReference type="Pfam" id="PF08532">
    <property type="entry name" value="Glyco_hydro_42M"/>
    <property type="match status" value="1"/>
</dbReference>
<keyword evidence="4 6" id="KW-0378">Hydrolase</keyword>
<dbReference type="RefSeq" id="WP_262687039.1">
    <property type="nucleotide sequence ID" value="NZ_JAOQIO010000099.1"/>
</dbReference>
<comment type="caution">
    <text evidence="10">The sequence shown here is derived from an EMBL/GenBank/DDBJ whole genome shotgun (WGS) entry which is preliminary data.</text>
</comment>
<protein>
    <recommendedName>
        <fullName evidence="3 6">Beta-galactosidase</fullName>
        <shortName evidence="6">Beta-gal</shortName>
        <ecNumber evidence="3 6">3.2.1.23</ecNumber>
    </recommendedName>
</protein>
<feature type="domain" description="Beta-galactosidase trimerisation" evidence="8">
    <location>
        <begin position="397"/>
        <end position="607"/>
    </location>
</feature>
<gene>
    <name evidence="10" type="ORF">OB236_29300</name>
</gene>
<evidence type="ECO:0000256" key="4">
    <source>
        <dbReference type="ARBA" id="ARBA00022801"/>
    </source>
</evidence>
<accession>A0ABT2UQC6</accession>
<evidence type="ECO:0000259" key="9">
    <source>
        <dbReference type="Pfam" id="PF08533"/>
    </source>
</evidence>
<dbReference type="EC" id="3.2.1.23" evidence="3 6"/>
<evidence type="ECO:0000256" key="1">
    <source>
        <dbReference type="ARBA" id="ARBA00001412"/>
    </source>
</evidence>
<dbReference type="EMBL" id="JAOQIO010000099">
    <property type="protein sequence ID" value="MCU6796226.1"/>
    <property type="molecule type" value="Genomic_DNA"/>
</dbReference>
<comment type="similarity">
    <text evidence="2 6">Belongs to the glycosyl hydrolase 42 family.</text>
</comment>
<dbReference type="SUPFAM" id="SSF52317">
    <property type="entry name" value="Class I glutamine amidotransferase-like"/>
    <property type="match status" value="1"/>
</dbReference>
<evidence type="ECO:0000259" key="8">
    <source>
        <dbReference type="Pfam" id="PF08532"/>
    </source>
</evidence>
<reference evidence="10 11" key="1">
    <citation type="submission" date="2022-09" db="EMBL/GenBank/DDBJ databases">
        <authorList>
            <person name="Han X.L."/>
            <person name="Wang Q."/>
            <person name="Lu T."/>
        </authorList>
    </citation>
    <scope>NUCLEOTIDE SEQUENCE [LARGE SCALE GENOMIC DNA]</scope>
    <source>
        <strain evidence="10 11">WQ 127069</strain>
    </source>
</reference>
<dbReference type="PANTHER" id="PTHR36447">
    <property type="entry name" value="BETA-GALACTOSIDASE GANA"/>
    <property type="match status" value="1"/>
</dbReference>
<dbReference type="InterPro" id="IPR029062">
    <property type="entry name" value="Class_I_gatase-like"/>
</dbReference>
<keyword evidence="11" id="KW-1185">Reference proteome</keyword>
<dbReference type="InterPro" id="IPR013780">
    <property type="entry name" value="Glyco_hydro_b"/>
</dbReference>
<evidence type="ECO:0000256" key="3">
    <source>
        <dbReference type="ARBA" id="ARBA00012756"/>
    </source>
</evidence>
<evidence type="ECO:0000256" key="2">
    <source>
        <dbReference type="ARBA" id="ARBA00005940"/>
    </source>
</evidence>
<evidence type="ECO:0000259" key="7">
    <source>
        <dbReference type="Pfam" id="PF02449"/>
    </source>
</evidence>
<evidence type="ECO:0000313" key="10">
    <source>
        <dbReference type="EMBL" id="MCU6796226.1"/>
    </source>
</evidence>
<dbReference type="InterPro" id="IPR003476">
    <property type="entry name" value="Glyco_hydro_42"/>
</dbReference>
<dbReference type="Gene3D" id="2.60.40.1180">
    <property type="entry name" value="Golgi alpha-mannosidase II"/>
    <property type="match status" value="1"/>
</dbReference>
<dbReference type="SUPFAM" id="SSF51445">
    <property type="entry name" value="(Trans)glycosidases"/>
    <property type="match status" value="1"/>
</dbReference>
<dbReference type="InterPro" id="IPR013529">
    <property type="entry name" value="Glyco_hydro_42_N"/>
</dbReference>
<dbReference type="Pfam" id="PF02449">
    <property type="entry name" value="Glyco_hydro_42"/>
    <property type="match status" value="1"/>
</dbReference>
<feature type="domain" description="Glycoside hydrolase family 42 N-terminal" evidence="7">
    <location>
        <begin position="14"/>
        <end position="384"/>
    </location>
</feature>
<keyword evidence="5 6" id="KW-0326">Glycosidase</keyword>
<feature type="domain" description="Beta-galactosidase C-terminal" evidence="9">
    <location>
        <begin position="616"/>
        <end position="674"/>
    </location>
</feature>
<dbReference type="PANTHER" id="PTHR36447:SF1">
    <property type="entry name" value="BETA-GALACTOSIDASE GANA"/>
    <property type="match status" value="1"/>
</dbReference>